<sequence>MEFKDGKAYISFTETGSGLEVKDRYGYLKGFTIAGSDRKFHWAKAELADDKTVIVYSKEVSNPVSVRYGWANNPDDVNLYNKEELPANPFRTDDWPGITK</sequence>
<evidence type="ECO:0000313" key="1">
    <source>
        <dbReference type="EMBL" id="HDR52819.1"/>
    </source>
</evidence>
<accession>A0A831PKF8</accession>
<gene>
    <name evidence="1" type="ORF">ENN90_14575</name>
</gene>
<protein>
    <recommendedName>
        <fullName evidence="2">Sialate O-acetylesterase</fullName>
    </recommendedName>
</protein>
<dbReference type="InterPro" id="IPR039329">
    <property type="entry name" value="SIAE"/>
</dbReference>
<proteinExistence type="predicted"/>
<dbReference type="Proteomes" id="UP000886047">
    <property type="component" value="Unassembled WGS sequence"/>
</dbReference>
<dbReference type="PANTHER" id="PTHR22901">
    <property type="entry name" value="SIALATE O-ACETYLESTERASE"/>
    <property type="match status" value="1"/>
</dbReference>
<dbReference type="GO" id="GO:0005975">
    <property type="term" value="P:carbohydrate metabolic process"/>
    <property type="evidence" value="ECO:0007669"/>
    <property type="project" value="TreeGrafter"/>
</dbReference>
<dbReference type="EMBL" id="DSDK01000816">
    <property type="protein sequence ID" value="HDR52819.1"/>
    <property type="molecule type" value="Genomic_DNA"/>
</dbReference>
<organism evidence="1">
    <name type="scientific">Mariniphaga anaerophila</name>
    <dbReference type="NCBI Taxonomy" id="1484053"/>
    <lineage>
        <taxon>Bacteria</taxon>
        <taxon>Pseudomonadati</taxon>
        <taxon>Bacteroidota</taxon>
        <taxon>Bacteroidia</taxon>
        <taxon>Marinilabiliales</taxon>
        <taxon>Prolixibacteraceae</taxon>
        <taxon>Mariniphaga</taxon>
    </lineage>
</organism>
<reference evidence="1" key="1">
    <citation type="journal article" date="2020" name="mSystems">
        <title>Genome- and Community-Level Interaction Insights into Carbon Utilization and Element Cycling Functions of Hydrothermarchaeota in Hydrothermal Sediment.</title>
        <authorList>
            <person name="Zhou Z."/>
            <person name="Liu Y."/>
            <person name="Xu W."/>
            <person name="Pan J."/>
            <person name="Luo Z.H."/>
            <person name="Li M."/>
        </authorList>
    </citation>
    <scope>NUCLEOTIDE SEQUENCE [LARGE SCALE GENOMIC DNA]</scope>
    <source>
        <strain evidence="1">SpSt-1217</strain>
    </source>
</reference>
<dbReference type="AlphaFoldDB" id="A0A831PKF8"/>
<name>A0A831PKF8_9BACT</name>
<evidence type="ECO:0008006" key="2">
    <source>
        <dbReference type="Google" id="ProtNLM"/>
    </source>
</evidence>
<dbReference type="PANTHER" id="PTHR22901:SF0">
    <property type="entry name" value="SIALATE O-ACETYLESTERASE"/>
    <property type="match status" value="1"/>
</dbReference>
<comment type="caution">
    <text evidence="1">The sequence shown here is derived from an EMBL/GenBank/DDBJ whole genome shotgun (WGS) entry which is preliminary data.</text>
</comment>
<dbReference type="GO" id="GO:0001681">
    <property type="term" value="F:sialate O-acetylesterase activity"/>
    <property type="evidence" value="ECO:0007669"/>
    <property type="project" value="InterPro"/>
</dbReference>